<keyword evidence="8 10" id="KW-1133">Transmembrane helix</keyword>
<comment type="subcellular location">
    <subcellularLocation>
        <location evidence="10">Cell membrane</location>
    </subcellularLocation>
    <subcellularLocation>
        <location evidence="1">Endomembrane system</location>
        <topology evidence="1">Multi-pass membrane protein</topology>
    </subcellularLocation>
</comment>
<dbReference type="Gene3D" id="3.40.1110.10">
    <property type="entry name" value="Calcium-transporting ATPase, cytoplasmic domain N"/>
    <property type="match status" value="1"/>
</dbReference>
<feature type="transmembrane region" description="Helical" evidence="10">
    <location>
        <begin position="239"/>
        <end position="258"/>
    </location>
</feature>
<feature type="transmembrane region" description="Helical" evidence="10">
    <location>
        <begin position="789"/>
        <end position="811"/>
    </location>
</feature>
<dbReference type="InterPro" id="IPR006121">
    <property type="entry name" value="HMA_dom"/>
</dbReference>
<dbReference type="OrthoDB" id="391538at2"/>
<evidence type="ECO:0000313" key="13">
    <source>
        <dbReference type="Proteomes" id="UP000239089"/>
    </source>
</evidence>
<dbReference type="PRINTS" id="PR00943">
    <property type="entry name" value="CUATPASE"/>
</dbReference>
<keyword evidence="7" id="KW-1278">Translocase</keyword>
<dbReference type="InterPro" id="IPR036163">
    <property type="entry name" value="HMA_dom_sf"/>
</dbReference>
<dbReference type="Pfam" id="PF00403">
    <property type="entry name" value="HMA"/>
    <property type="match status" value="2"/>
</dbReference>
<feature type="domain" description="HMA" evidence="11">
    <location>
        <begin position="78"/>
        <end position="144"/>
    </location>
</feature>
<feature type="transmembrane region" description="Helical" evidence="10">
    <location>
        <begin position="449"/>
        <end position="472"/>
    </location>
</feature>
<protein>
    <submittedName>
        <fullName evidence="12">Copper-translocating P-type ATPase</fullName>
    </submittedName>
</protein>
<dbReference type="Gene3D" id="3.30.70.100">
    <property type="match status" value="2"/>
</dbReference>
<dbReference type="NCBIfam" id="TIGR01525">
    <property type="entry name" value="ATPase-IB_hvy"/>
    <property type="match status" value="1"/>
</dbReference>
<evidence type="ECO:0000259" key="11">
    <source>
        <dbReference type="PROSITE" id="PS50846"/>
    </source>
</evidence>
<dbReference type="FunFam" id="2.70.150.10:FF:000002">
    <property type="entry name" value="Copper-transporting ATPase 1, putative"/>
    <property type="match status" value="1"/>
</dbReference>
<reference evidence="12 13" key="1">
    <citation type="journal article" date="2018" name="Arch. Microbiol.">
        <title>New insights into the metabolic potential of the phototrophic purple bacterium Rhodopila globiformis DSM 161(T) from its draft genome sequence and evidence for a vanadium-dependent nitrogenase.</title>
        <authorList>
            <person name="Imhoff J.F."/>
            <person name="Rahn T."/>
            <person name="Kunzel S."/>
            <person name="Neulinger S.C."/>
        </authorList>
    </citation>
    <scope>NUCLEOTIDE SEQUENCE [LARGE SCALE GENOMIC DNA]</scope>
    <source>
        <strain evidence="12 13">DSM 16996</strain>
    </source>
</reference>
<dbReference type="InterPro" id="IPR008250">
    <property type="entry name" value="ATPase_P-typ_transduc_dom_A_sf"/>
</dbReference>
<dbReference type="PROSITE" id="PS50846">
    <property type="entry name" value="HMA_2"/>
    <property type="match status" value="2"/>
</dbReference>
<gene>
    <name evidence="12" type="ORF">CCR94_13515</name>
</gene>
<feature type="transmembrane region" description="Helical" evidence="10">
    <location>
        <begin position="166"/>
        <end position="186"/>
    </location>
</feature>
<dbReference type="SUPFAM" id="SSF81665">
    <property type="entry name" value="Calcium ATPase, transmembrane domain M"/>
    <property type="match status" value="1"/>
</dbReference>
<evidence type="ECO:0000256" key="7">
    <source>
        <dbReference type="ARBA" id="ARBA00022967"/>
    </source>
</evidence>
<evidence type="ECO:0000256" key="2">
    <source>
        <dbReference type="ARBA" id="ARBA00006024"/>
    </source>
</evidence>
<proteinExistence type="inferred from homology"/>
<dbReference type="InterPro" id="IPR017969">
    <property type="entry name" value="Heavy-metal-associated_CS"/>
</dbReference>
<dbReference type="GO" id="GO:0005886">
    <property type="term" value="C:plasma membrane"/>
    <property type="evidence" value="ECO:0007669"/>
    <property type="project" value="UniProtKB-SubCell"/>
</dbReference>
<keyword evidence="3 10" id="KW-0812">Transmembrane</keyword>
<dbReference type="InterPro" id="IPR036412">
    <property type="entry name" value="HAD-like_sf"/>
</dbReference>
<dbReference type="SUPFAM" id="SSF56784">
    <property type="entry name" value="HAD-like"/>
    <property type="match status" value="1"/>
</dbReference>
<dbReference type="Proteomes" id="UP000239089">
    <property type="component" value="Unassembled WGS sequence"/>
</dbReference>
<dbReference type="InterPro" id="IPR023298">
    <property type="entry name" value="ATPase_P-typ_TM_dom_sf"/>
</dbReference>
<evidence type="ECO:0000256" key="4">
    <source>
        <dbReference type="ARBA" id="ARBA00022723"/>
    </source>
</evidence>
<dbReference type="PRINTS" id="PR00119">
    <property type="entry name" value="CATATPASE"/>
</dbReference>
<sequence length="818" mass="84358">MKAMNLHEKTTTRTLEIGGMTCGACVAHVEKVLKAAPGVRDARANLATERAEIDLAPDADLAALARLLEAEDYPPRRQTLEIGVGGMMCGACVAHVEKALKKIPGVLAASANLATHRATVEVLSGAVDYATLAAAIRAEDYEPSPIEAQNHALADRAAEAALLRRNVWLAAAGAAPVVALEMGAHLSPAFASWTHRALGHDTAMVVAAALTTFVLAFPGRRFFQLGFNSLKRGAPDMNALVALGAGAAYLYSLLATFAPNLLPEGARHSYFESAAAIVAFILFGRWLESRARGRAAEAIAGLARLQPKTAHIRRESATRDLPVEEAQIGDLIEIRPGEPIPVDGVVVEGASHVDESLISGESLPVAKKPGEKLVGGAVNQDGFLLMRAEKVGEGTALAGIVRLVESAQGAKLPIQALADKVTAIFVPVVLALSALTFALWMILGPQPALALALVNAVNVLIIACPCAMGLATPAALMTGSGRGAELGILFRRGDALQRLAEIKTLAFDKTGTLTLGKPGLAEIAPASGHAEDDILALAAAVEARSEHPLARALVDAARARGMNLPEVEAFAYQPGLGVSGLVGARKIAVGSAELMAALGADVSNFADVDREQAGRGASVFFIAVDGVTAGLFALADPPRPQAAAAVAALKKLGVATAMLTGDRTATARAIGENVGIDDIRAGLKPEGKVAVLAELSERGPVGFVGDGVNDAPALAAADVGLAMGAGTEIARNSAEVVLVGSNPEKVATAVRLSRAVLRNIKQNLAWAFGYNIVLIPVAMGALYPLNGTLLNPAFGAAAMALSSLFVLGNALRLRAFRG</sequence>
<keyword evidence="6 10" id="KW-0067">ATP-binding</keyword>
<dbReference type="PROSITE" id="PS00154">
    <property type="entry name" value="ATPASE_E1_E2"/>
    <property type="match status" value="1"/>
</dbReference>
<dbReference type="SUPFAM" id="SSF81653">
    <property type="entry name" value="Calcium ATPase, transduction domain A"/>
    <property type="match status" value="1"/>
</dbReference>
<evidence type="ECO:0000256" key="8">
    <source>
        <dbReference type="ARBA" id="ARBA00022989"/>
    </source>
</evidence>
<evidence type="ECO:0000256" key="6">
    <source>
        <dbReference type="ARBA" id="ARBA00022840"/>
    </source>
</evidence>
<name>A0A2S6N673_9HYPH</name>
<dbReference type="SFLD" id="SFLDS00003">
    <property type="entry name" value="Haloacid_Dehalogenase"/>
    <property type="match status" value="1"/>
</dbReference>
<dbReference type="EMBL" id="NHSJ01000083">
    <property type="protein sequence ID" value="PPQ30110.1"/>
    <property type="molecule type" value="Genomic_DNA"/>
</dbReference>
<keyword evidence="4 10" id="KW-0479">Metal-binding</keyword>
<dbReference type="InterPro" id="IPR018303">
    <property type="entry name" value="ATPase_P-typ_P_site"/>
</dbReference>
<organism evidence="12 13">
    <name type="scientific">Rhodoblastus sphagnicola</name>
    <dbReference type="NCBI Taxonomy" id="333368"/>
    <lineage>
        <taxon>Bacteria</taxon>
        <taxon>Pseudomonadati</taxon>
        <taxon>Pseudomonadota</taxon>
        <taxon>Alphaproteobacteria</taxon>
        <taxon>Hyphomicrobiales</taxon>
        <taxon>Rhodoblastaceae</taxon>
        <taxon>Rhodoblastus</taxon>
    </lineage>
</organism>
<keyword evidence="10" id="KW-1003">Cell membrane</keyword>
<dbReference type="GO" id="GO:0005524">
    <property type="term" value="F:ATP binding"/>
    <property type="evidence" value="ECO:0007669"/>
    <property type="project" value="UniProtKB-UniRule"/>
</dbReference>
<accession>A0A2S6N673</accession>
<feature type="transmembrane region" description="Helical" evidence="10">
    <location>
        <begin position="198"/>
        <end position="218"/>
    </location>
</feature>
<feature type="domain" description="HMA" evidence="11">
    <location>
        <begin position="11"/>
        <end position="76"/>
    </location>
</feature>
<dbReference type="InterPro" id="IPR001757">
    <property type="entry name" value="P_typ_ATPase"/>
</dbReference>
<comment type="caution">
    <text evidence="12">The sequence shown here is derived from an EMBL/GenBank/DDBJ whole genome shotgun (WGS) entry which is preliminary data.</text>
</comment>
<evidence type="ECO:0000256" key="1">
    <source>
        <dbReference type="ARBA" id="ARBA00004127"/>
    </source>
</evidence>
<dbReference type="InterPro" id="IPR044492">
    <property type="entry name" value="P_typ_ATPase_HD_dom"/>
</dbReference>
<dbReference type="InterPro" id="IPR023214">
    <property type="entry name" value="HAD_sf"/>
</dbReference>
<dbReference type="CDD" id="cd00371">
    <property type="entry name" value="HMA"/>
    <property type="match status" value="2"/>
</dbReference>
<dbReference type="InterPro" id="IPR027256">
    <property type="entry name" value="P-typ_ATPase_IB"/>
</dbReference>
<dbReference type="Pfam" id="PF00702">
    <property type="entry name" value="Hydrolase"/>
    <property type="match status" value="1"/>
</dbReference>
<comment type="similarity">
    <text evidence="2 10">Belongs to the cation transport ATPase (P-type) (TC 3.A.3) family. Type IB subfamily.</text>
</comment>
<feature type="transmembrane region" description="Helical" evidence="10">
    <location>
        <begin position="421"/>
        <end position="443"/>
    </location>
</feature>
<dbReference type="CDD" id="cd02094">
    <property type="entry name" value="P-type_ATPase_Cu-like"/>
    <property type="match status" value="1"/>
</dbReference>
<dbReference type="SUPFAM" id="SSF55008">
    <property type="entry name" value="HMA, heavy metal-associated domain"/>
    <property type="match status" value="2"/>
</dbReference>
<dbReference type="Gene3D" id="3.40.50.1000">
    <property type="entry name" value="HAD superfamily/HAD-like"/>
    <property type="match status" value="1"/>
</dbReference>
<feature type="transmembrane region" description="Helical" evidence="10">
    <location>
        <begin position="764"/>
        <end position="783"/>
    </location>
</feature>
<evidence type="ECO:0000256" key="5">
    <source>
        <dbReference type="ARBA" id="ARBA00022741"/>
    </source>
</evidence>
<keyword evidence="5 10" id="KW-0547">Nucleotide-binding</keyword>
<dbReference type="PANTHER" id="PTHR43520">
    <property type="entry name" value="ATP7, ISOFORM B"/>
    <property type="match status" value="1"/>
</dbReference>
<evidence type="ECO:0000256" key="10">
    <source>
        <dbReference type="RuleBase" id="RU362081"/>
    </source>
</evidence>
<dbReference type="GO" id="GO:0055070">
    <property type="term" value="P:copper ion homeostasis"/>
    <property type="evidence" value="ECO:0007669"/>
    <property type="project" value="TreeGrafter"/>
</dbReference>
<dbReference type="GO" id="GO:0005507">
    <property type="term" value="F:copper ion binding"/>
    <property type="evidence" value="ECO:0007669"/>
    <property type="project" value="TreeGrafter"/>
</dbReference>
<dbReference type="Pfam" id="PF00122">
    <property type="entry name" value="E1-E2_ATPase"/>
    <property type="match status" value="1"/>
</dbReference>
<dbReference type="InterPro" id="IPR023299">
    <property type="entry name" value="ATPase_P-typ_cyto_dom_N"/>
</dbReference>
<evidence type="ECO:0000256" key="9">
    <source>
        <dbReference type="ARBA" id="ARBA00023136"/>
    </source>
</evidence>
<dbReference type="GO" id="GO:0043682">
    <property type="term" value="F:P-type divalent copper transporter activity"/>
    <property type="evidence" value="ECO:0007669"/>
    <property type="project" value="TreeGrafter"/>
</dbReference>
<dbReference type="GO" id="GO:0016887">
    <property type="term" value="F:ATP hydrolysis activity"/>
    <property type="evidence" value="ECO:0007669"/>
    <property type="project" value="InterPro"/>
</dbReference>
<dbReference type="InterPro" id="IPR059000">
    <property type="entry name" value="ATPase_P-type_domA"/>
</dbReference>
<dbReference type="SFLD" id="SFLDG00002">
    <property type="entry name" value="C1.7:_P-type_atpase_like"/>
    <property type="match status" value="1"/>
</dbReference>
<dbReference type="Gene3D" id="2.70.150.10">
    <property type="entry name" value="Calcium-transporting ATPase, cytoplasmic transduction domain A"/>
    <property type="match status" value="1"/>
</dbReference>
<dbReference type="SFLD" id="SFLDF00027">
    <property type="entry name" value="p-type_atpase"/>
    <property type="match status" value="1"/>
</dbReference>
<dbReference type="GO" id="GO:0012505">
    <property type="term" value="C:endomembrane system"/>
    <property type="evidence" value="ECO:0007669"/>
    <property type="project" value="UniProtKB-SubCell"/>
</dbReference>
<dbReference type="NCBIfam" id="TIGR01511">
    <property type="entry name" value="ATPase-IB1_Cu"/>
    <property type="match status" value="1"/>
</dbReference>
<dbReference type="AlphaFoldDB" id="A0A2S6N673"/>
<evidence type="ECO:0000313" key="12">
    <source>
        <dbReference type="EMBL" id="PPQ30110.1"/>
    </source>
</evidence>
<keyword evidence="13" id="KW-1185">Reference proteome</keyword>
<dbReference type="NCBIfam" id="TIGR01494">
    <property type="entry name" value="ATPase_P-type"/>
    <property type="match status" value="1"/>
</dbReference>
<feature type="transmembrane region" description="Helical" evidence="10">
    <location>
        <begin position="270"/>
        <end position="287"/>
    </location>
</feature>
<keyword evidence="9 10" id="KW-0472">Membrane</keyword>
<dbReference type="PROSITE" id="PS01047">
    <property type="entry name" value="HMA_1"/>
    <property type="match status" value="2"/>
</dbReference>
<dbReference type="PANTHER" id="PTHR43520:SF8">
    <property type="entry name" value="P-TYPE CU(+) TRANSPORTER"/>
    <property type="match status" value="1"/>
</dbReference>
<evidence type="ECO:0000256" key="3">
    <source>
        <dbReference type="ARBA" id="ARBA00022692"/>
    </source>
</evidence>